<dbReference type="OrthoDB" id="910478at2759"/>
<accession>S8D6U2</accession>
<feature type="non-terminal residue" evidence="1">
    <location>
        <position position="1"/>
    </location>
</feature>
<feature type="non-terminal residue" evidence="1">
    <location>
        <position position="90"/>
    </location>
</feature>
<sequence length="90" mass="9982">VAEIPHETSVPSKSWMQSPPIQAMERLAVDSNRIPSSVFGRPSSPLEWSVASNDSLFSIRIGNNSFPRDHKIIEESYKLAELTKSVELAS</sequence>
<evidence type="ECO:0000313" key="2">
    <source>
        <dbReference type="Proteomes" id="UP000015453"/>
    </source>
</evidence>
<reference evidence="1 2" key="1">
    <citation type="journal article" date="2013" name="BMC Genomics">
        <title>The miniature genome of a carnivorous plant Genlisea aurea contains a low number of genes and short non-coding sequences.</title>
        <authorList>
            <person name="Leushkin E.V."/>
            <person name="Sutormin R.A."/>
            <person name="Nabieva E.R."/>
            <person name="Penin A.A."/>
            <person name="Kondrashov A.S."/>
            <person name="Logacheva M.D."/>
        </authorList>
    </citation>
    <scope>NUCLEOTIDE SEQUENCE [LARGE SCALE GENOMIC DNA]</scope>
</reference>
<gene>
    <name evidence="1" type="ORF">M569_01587</name>
</gene>
<dbReference type="AlphaFoldDB" id="S8D6U2"/>
<dbReference type="PANTHER" id="PTHR33673">
    <property type="entry name" value="SUPPRESSOR SRP40-LIKE PROTEIN"/>
    <property type="match status" value="1"/>
</dbReference>
<name>S8D6U2_9LAMI</name>
<protein>
    <submittedName>
        <fullName evidence="1">Uncharacterized protein</fullName>
    </submittedName>
</protein>
<dbReference type="EMBL" id="AUSU01000537">
    <property type="protein sequence ID" value="EPS73171.1"/>
    <property type="molecule type" value="Genomic_DNA"/>
</dbReference>
<keyword evidence="2" id="KW-1185">Reference proteome</keyword>
<comment type="caution">
    <text evidence="1">The sequence shown here is derived from an EMBL/GenBank/DDBJ whole genome shotgun (WGS) entry which is preliminary data.</text>
</comment>
<proteinExistence type="predicted"/>
<dbReference type="PANTHER" id="PTHR33673:SF36">
    <property type="entry name" value="MYB-LIKE PROTEIN Q"/>
    <property type="match status" value="1"/>
</dbReference>
<organism evidence="1 2">
    <name type="scientific">Genlisea aurea</name>
    <dbReference type="NCBI Taxonomy" id="192259"/>
    <lineage>
        <taxon>Eukaryota</taxon>
        <taxon>Viridiplantae</taxon>
        <taxon>Streptophyta</taxon>
        <taxon>Embryophyta</taxon>
        <taxon>Tracheophyta</taxon>
        <taxon>Spermatophyta</taxon>
        <taxon>Magnoliopsida</taxon>
        <taxon>eudicotyledons</taxon>
        <taxon>Gunneridae</taxon>
        <taxon>Pentapetalae</taxon>
        <taxon>asterids</taxon>
        <taxon>lamiids</taxon>
        <taxon>Lamiales</taxon>
        <taxon>Lentibulariaceae</taxon>
        <taxon>Genlisea</taxon>
    </lineage>
</organism>
<evidence type="ECO:0000313" key="1">
    <source>
        <dbReference type="EMBL" id="EPS73171.1"/>
    </source>
</evidence>
<dbReference type="Proteomes" id="UP000015453">
    <property type="component" value="Unassembled WGS sequence"/>
</dbReference>